<protein>
    <submittedName>
        <fullName evidence="1">Uncharacterized protein</fullName>
    </submittedName>
</protein>
<dbReference type="AlphaFoldDB" id="A0A7S0TA02"/>
<accession>A0A7S0TA02</accession>
<proteinExistence type="predicted"/>
<sequence>MLRQDTTLTIEDVTLALSAVVPTRFSAHYIQLLQSFITSNSISTNISPEAQRQASSSTAGDYFSPRVIQGFPFCENGYCWETALGNYYQLQIPVDSEVLDAIQTILFHSFEWNPGVDWDLSDDDDDDDGFDY</sequence>
<dbReference type="EMBL" id="HBFG01002172">
    <property type="protein sequence ID" value="CAD8730148.1"/>
    <property type="molecule type" value="Transcribed_RNA"/>
</dbReference>
<evidence type="ECO:0000313" key="1">
    <source>
        <dbReference type="EMBL" id="CAD8730148.1"/>
    </source>
</evidence>
<organism evidence="1">
    <name type="scientific">Pseudo-nitzschia delicatissima</name>
    <dbReference type="NCBI Taxonomy" id="44447"/>
    <lineage>
        <taxon>Eukaryota</taxon>
        <taxon>Sar</taxon>
        <taxon>Stramenopiles</taxon>
        <taxon>Ochrophyta</taxon>
        <taxon>Bacillariophyta</taxon>
        <taxon>Bacillariophyceae</taxon>
        <taxon>Bacillariophycidae</taxon>
        <taxon>Bacillariales</taxon>
        <taxon>Bacillariaceae</taxon>
        <taxon>Pseudo-nitzschia</taxon>
    </lineage>
</organism>
<reference evidence="1" key="1">
    <citation type="submission" date="2021-01" db="EMBL/GenBank/DDBJ databases">
        <authorList>
            <person name="Corre E."/>
            <person name="Pelletier E."/>
            <person name="Niang G."/>
            <person name="Scheremetjew M."/>
            <person name="Finn R."/>
            <person name="Kale V."/>
            <person name="Holt S."/>
            <person name="Cochrane G."/>
            <person name="Meng A."/>
            <person name="Brown T."/>
            <person name="Cohen L."/>
        </authorList>
    </citation>
    <scope>NUCLEOTIDE SEQUENCE</scope>
    <source>
        <strain evidence="1">B596</strain>
    </source>
</reference>
<name>A0A7S0TA02_9STRA</name>
<gene>
    <name evidence="1" type="ORF">PDEL0327_LOCUS1641</name>
</gene>